<reference evidence="1" key="1">
    <citation type="submission" date="2020-04" db="EMBL/GenBank/DDBJ databases">
        <title>Genome Assembly and Annotation of Botryosphaeria dothidea sdau 11-99, a Latent Pathogen of Apple Fruit Ring Rot in China.</title>
        <authorList>
            <person name="Yu C."/>
            <person name="Diao Y."/>
            <person name="Lu Q."/>
            <person name="Zhao J."/>
            <person name="Cui S."/>
            <person name="Peng C."/>
            <person name="He B."/>
            <person name="Liu H."/>
        </authorList>
    </citation>
    <scope>NUCLEOTIDE SEQUENCE [LARGE SCALE GENOMIC DNA]</scope>
    <source>
        <strain evidence="1">Sdau11-99</strain>
    </source>
</reference>
<dbReference type="Proteomes" id="UP000572817">
    <property type="component" value="Unassembled WGS sequence"/>
</dbReference>
<comment type="caution">
    <text evidence="1">The sequence shown here is derived from an EMBL/GenBank/DDBJ whole genome shotgun (WGS) entry which is preliminary data.</text>
</comment>
<protein>
    <submittedName>
        <fullName evidence="1">Uncharacterized protein</fullName>
    </submittedName>
</protein>
<proteinExistence type="predicted"/>
<keyword evidence="2" id="KW-1185">Reference proteome</keyword>
<evidence type="ECO:0000313" key="1">
    <source>
        <dbReference type="EMBL" id="KAF4305159.1"/>
    </source>
</evidence>
<dbReference type="Gene3D" id="2.40.160.210">
    <property type="entry name" value="Acyl-CoA thioesterase, double hotdog domain"/>
    <property type="match status" value="1"/>
</dbReference>
<evidence type="ECO:0000313" key="2">
    <source>
        <dbReference type="Proteomes" id="UP000572817"/>
    </source>
</evidence>
<accession>A0A8H4IQJ1</accession>
<gene>
    <name evidence="1" type="ORF">GTA08_BOTSDO06456</name>
</gene>
<name>A0A8H4IQJ1_9PEZI</name>
<organism evidence="1 2">
    <name type="scientific">Botryosphaeria dothidea</name>
    <dbReference type="NCBI Taxonomy" id="55169"/>
    <lineage>
        <taxon>Eukaryota</taxon>
        <taxon>Fungi</taxon>
        <taxon>Dikarya</taxon>
        <taxon>Ascomycota</taxon>
        <taxon>Pezizomycotina</taxon>
        <taxon>Dothideomycetes</taxon>
        <taxon>Dothideomycetes incertae sedis</taxon>
        <taxon>Botryosphaeriales</taxon>
        <taxon>Botryosphaeriaceae</taxon>
        <taxon>Botryosphaeria</taxon>
    </lineage>
</organism>
<dbReference type="EMBL" id="WWBZ02000040">
    <property type="protein sequence ID" value="KAF4305159.1"/>
    <property type="molecule type" value="Genomic_DNA"/>
</dbReference>
<dbReference type="InterPro" id="IPR042171">
    <property type="entry name" value="Acyl-CoA_hotdog"/>
</dbReference>
<dbReference type="AlphaFoldDB" id="A0A8H4IQJ1"/>
<sequence length="226" mass="24918">MGTDVLSFLPPINVCTLCLPTASIVRQASLAPFVVLANPLASREQCRGDFARYPIIRILPGRTISSIMKKPLIPVPPDGQDFADLMALEKIGDNKFRSTSMPCPGGPRVFDGKLIHHLLASDRETIYLVARHLGVRAEAARGAVASVSHKVVLHDSSWRAVGFPAGEERWFVQEVETDRWADGRVVDGVLKADFWGDEEAVERVREGFESGVVVEREEKRTGKAKM</sequence>